<dbReference type="Gene3D" id="3.40.50.300">
    <property type="entry name" value="P-loop containing nucleotide triphosphate hydrolases"/>
    <property type="match status" value="1"/>
</dbReference>
<accession>B3C802</accession>
<comment type="caution">
    <text evidence="1">The sequence shown here is derived from an EMBL/GenBank/DDBJ whole genome shotgun (WGS) entry which is preliminary data.</text>
</comment>
<dbReference type="Proteomes" id="UP000004596">
    <property type="component" value="Unassembled WGS sequence"/>
</dbReference>
<reference evidence="1 2" key="2">
    <citation type="submission" date="2008-04" db="EMBL/GenBank/DDBJ databases">
        <authorList>
            <person name="Fulton L."/>
            <person name="Clifton S."/>
            <person name="Fulton B."/>
            <person name="Xu J."/>
            <person name="Minx P."/>
            <person name="Pepin K.H."/>
            <person name="Johnson M."/>
            <person name="Thiruvilangam P."/>
            <person name="Bhonagiri V."/>
            <person name="Nash W.E."/>
            <person name="Mardis E.R."/>
            <person name="Wilson R.K."/>
        </authorList>
    </citation>
    <scope>NUCLEOTIDE SEQUENCE [LARGE SCALE GENOMIC DNA]</scope>
    <source>
        <strain evidence="1 2">DSM 17393</strain>
    </source>
</reference>
<protein>
    <recommendedName>
        <fullName evidence="3">Mobilization protein</fullName>
    </recommendedName>
</protein>
<organism evidence="1 2">
    <name type="scientific">Bacteroides intestinalis DSM 17393</name>
    <dbReference type="NCBI Taxonomy" id="471870"/>
    <lineage>
        <taxon>Bacteria</taxon>
        <taxon>Pseudomonadati</taxon>
        <taxon>Bacteroidota</taxon>
        <taxon>Bacteroidia</taxon>
        <taxon>Bacteroidales</taxon>
        <taxon>Bacteroidaceae</taxon>
        <taxon>Bacteroides</taxon>
    </lineage>
</organism>
<gene>
    <name evidence="1" type="ORF">BACINT_01697</name>
</gene>
<dbReference type="eggNOG" id="COG0467">
    <property type="taxonomic scope" value="Bacteria"/>
</dbReference>
<dbReference type="AlphaFoldDB" id="B3C802"/>
<dbReference type="EMBL" id="ABJL02000007">
    <property type="protein sequence ID" value="EDV06607.1"/>
    <property type="molecule type" value="Genomic_DNA"/>
</dbReference>
<sequence length="359" mass="41030">MAMENKKKEETGQGIAMTKEDFATLWKTIHLKVTDTYEVPPEILWVNGSTIGTLGNFSASTGKAKSKKTFNISAIVAAALKNDEVLKYSACLPPNKRKILYVDTEQSKYHCHKVMERILRLAGLPTDKDREDFVFIVLREQTPDKRKQIIGYMLENMPDVGLLIIDGIRDLMYDINSPSESTDLINLLMRWSSGYNLHIHTVLHLNKGDDNTRGHIGTELNNKAETVLQITKSQQDGNISEVKAMHIRDREFDPFAFRINDNALPEVVDGYVFKQPSQDRGFPLAELTEQQHRTALENGFGKQVIYGYENVLKTLKQGYASIGYERGRNIHVELNKFLVNKRMIVKEGKGYRYNPDFHY</sequence>
<evidence type="ECO:0000313" key="1">
    <source>
        <dbReference type="EMBL" id="EDV06607.1"/>
    </source>
</evidence>
<reference evidence="1 2" key="1">
    <citation type="submission" date="2008-04" db="EMBL/GenBank/DDBJ databases">
        <title>Draft genome sequence of Bacteroides intestinalis (DSM 17393).</title>
        <authorList>
            <person name="Sudarsanam P."/>
            <person name="Ley R."/>
            <person name="Guruge J."/>
            <person name="Turnbaugh P.J."/>
            <person name="Mahowald M."/>
            <person name="Liep D."/>
            <person name="Gordon J."/>
        </authorList>
    </citation>
    <scope>NUCLEOTIDE SEQUENCE [LARGE SCALE GENOMIC DNA]</scope>
    <source>
        <strain evidence="1 2">DSM 17393</strain>
    </source>
</reference>
<evidence type="ECO:0008006" key="3">
    <source>
        <dbReference type="Google" id="ProtNLM"/>
    </source>
</evidence>
<evidence type="ECO:0000313" key="2">
    <source>
        <dbReference type="Proteomes" id="UP000004596"/>
    </source>
</evidence>
<dbReference type="InterPro" id="IPR027417">
    <property type="entry name" value="P-loop_NTPase"/>
</dbReference>
<proteinExistence type="predicted"/>
<dbReference type="Pfam" id="PF13481">
    <property type="entry name" value="AAA_25"/>
    <property type="match status" value="1"/>
</dbReference>
<name>B3C802_9BACE</name>
<dbReference type="STRING" id="471870.BACINT_01697"/>
<dbReference type="SUPFAM" id="SSF52540">
    <property type="entry name" value="P-loop containing nucleoside triphosphate hydrolases"/>
    <property type="match status" value="1"/>
</dbReference>